<name>A0A2V1P1D4_9RHOB</name>
<dbReference type="SUPFAM" id="SSF53335">
    <property type="entry name" value="S-adenosyl-L-methionine-dependent methyltransferases"/>
    <property type="match status" value="1"/>
</dbReference>
<accession>A0A2V1P1D4</accession>
<proteinExistence type="inferred from homology"/>
<dbReference type="PRINTS" id="PR02008">
    <property type="entry name" value="RCMTFAMILY"/>
</dbReference>
<keyword evidence="2 5" id="KW-0808">Transferase</keyword>
<dbReference type="InterPro" id="IPR029063">
    <property type="entry name" value="SAM-dependent_MTases_sf"/>
</dbReference>
<evidence type="ECO:0000256" key="5">
    <source>
        <dbReference type="PROSITE-ProRule" id="PRU01023"/>
    </source>
</evidence>
<keyword evidence="8" id="KW-1185">Reference proteome</keyword>
<dbReference type="InterPro" id="IPR049560">
    <property type="entry name" value="MeTrfase_RsmB-F_NOP2_cat"/>
</dbReference>
<dbReference type="AlphaFoldDB" id="A0A2V1P1D4"/>
<gene>
    <name evidence="7" type="ORF">DFK10_11915</name>
</gene>
<keyword evidence="3 5" id="KW-0949">S-adenosyl-L-methionine</keyword>
<evidence type="ECO:0000256" key="3">
    <source>
        <dbReference type="ARBA" id="ARBA00022691"/>
    </source>
</evidence>
<dbReference type="PROSITE" id="PS51686">
    <property type="entry name" value="SAM_MT_RSMB_NOP"/>
    <property type="match status" value="1"/>
</dbReference>
<feature type="binding site" evidence="5">
    <location>
        <position position="286"/>
    </location>
    <ligand>
        <name>S-adenosyl-L-methionine</name>
        <dbReference type="ChEBI" id="CHEBI:59789"/>
    </ligand>
</feature>
<dbReference type="GO" id="GO:0001510">
    <property type="term" value="P:RNA methylation"/>
    <property type="evidence" value="ECO:0007669"/>
    <property type="project" value="InterPro"/>
</dbReference>
<feature type="domain" description="SAM-dependent MTase RsmB/NOP-type" evidence="6">
    <location>
        <begin position="135"/>
        <end position="384"/>
    </location>
</feature>
<dbReference type="PANTHER" id="PTHR22807:SF53">
    <property type="entry name" value="RIBOSOMAL RNA SMALL SUBUNIT METHYLTRANSFERASE B-RELATED"/>
    <property type="match status" value="1"/>
</dbReference>
<evidence type="ECO:0000256" key="1">
    <source>
        <dbReference type="ARBA" id="ARBA00022603"/>
    </source>
</evidence>
<organism evidence="7 8">
    <name type="scientific">Salibaculum griseiflavum</name>
    <dbReference type="NCBI Taxonomy" id="1914409"/>
    <lineage>
        <taxon>Bacteria</taxon>
        <taxon>Pseudomonadati</taxon>
        <taxon>Pseudomonadota</taxon>
        <taxon>Alphaproteobacteria</taxon>
        <taxon>Rhodobacterales</taxon>
        <taxon>Roseobacteraceae</taxon>
        <taxon>Salibaculum</taxon>
    </lineage>
</organism>
<evidence type="ECO:0000256" key="4">
    <source>
        <dbReference type="ARBA" id="ARBA00022884"/>
    </source>
</evidence>
<sequence length="384" mass="40620">MVPAARVAAAIEILDSILAGQAAEPALTGWARANRYAGSKDRAAIRDHVFDALRCRRSYAWLGGAETGRGLMVGACRDRGIDPATLFDGSRFAPAPLTPDEAGQPLDAAPRGVRLDMPDWQLPHWDDGPADPDAAMACLRHRAGVFLRVNARMGDLAQAQAVLLEDEIETAPVTGVPSALEVVTNPRRVASSRAYTEGLVELQDPASQIAVSRLDLRDGMRVLDLCAGGGGKALAMAAQADVQVVAHDIDPARMADIAPRAARAGVRIDTVAPGEIPGRFDLVLIDAPCSGSGTWRRAPQAKWALTPARLAELTAIQSRLLEQGAEHVAAGGALAYATCSVFRCENEARTDAFLASRSAAMPDPPTRLDPAVRQDGFYLAGMIV</sequence>
<feature type="active site" description="Nucleophile" evidence="5">
    <location>
        <position position="339"/>
    </location>
</feature>
<dbReference type="Pfam" id="PF01189">
    <property type="entry name" value="Methyltr_RsmB-F"/>
    <property type="match status" value="1"/>
</dbReference>
<reference evidence="8" key="1">
    <citation type="submission" date="2018-05" db="EMBL/GenBank/DDBJ databases">
        <authorList>
            <person name="Du Z."/>
            <person name="Wang X."/>
        </authorList>
    </citation>
    <scope>NUCLEOTIDE SEQUENCE [LARGE SCALE GENOMIC DNA]</scope>
    <source>
        <strain evidence="8">WDS4C29</strain>
    </source>
</reference>
<dbReference type="OrthoDB" id="9810297at2"/>
<dbReference type="Gene3D" id="3.40.50.150">
    <property type="entry name" value="Vaccinia Virus protein VP39"/>
    <property type="match status" value="1"/>
</dbReference>
<feature type="binding site" evidence="5">
    <location>
        <position position="248"/>
    </location>
    <ligand>
        <name>S-adenosyl-L-methionine</name>
        <dbReference type="ChEBI" id="CHEBI:59789"/>
    </ligand>
</feature>
<dbReference type="InterPro" id="IPR023267">
    <property type="entry name" value="RCMT"/>
</dbReference>
<evidence type="ECO:0000256" key="2">
    <source>
        <dbReference type="ARBA" id="ARBA00022679"/>
    </source>
</evidence>
<comment type="similarity">
    <text evidence="5">Belongs to the class I-like SAM-binding methyltransferase superfamily. RsmB/NOP family.</text>
</comment>
<dbReference type="GO" id="GO:0003723">
    <property type="term" value="F:RNA binding"/>
    <property type="evidence" value="ECO:0007669"/>
    <property type="project" value="UniProtKB-UniRule"/>
</dbReference>
<keyword evidence="4 5" id="KW-0694">RNA-binding</keyword>
<dbReference type="EMBL" id="QETF01000014">
    <property type="protein sequence ID" value="PWG16343.1"/>
    <property type="molecule type" value="Genomic_DNA"/>
</dbReference>
<evidence type="ECO:0000259" key="6">
    <source>
        <dbReference type="PROSITE" id="PS51686"/>
    </source>
</evidence>
<dbReference type="CDD" id="cd02440">
    <property type="entry name" value="AdoMet_MTases"/>
    <property type="match status" value="1"/>
</dbReference>
<evidence type="ECO:0000313" key="8">
    <source>
        <dbReference type="Proteomes" id="UP000245293"/>
    </source>
</evidence>
<dbReference type="RefSeq" id="WP_109389261.1">
    <property type="nucleotide sequence ID" value="NZ_QETF01000014.1"/>
</dbReference>
<dbReference type="GO" id="GO:0008173">
    <property type="term" value="F:RNA methyltransferase activity"/>
    <property type="evidence" value="ECO:0007669"/>
    <property type="project" value="InterPro"/>
</dbReference>
<dbReference type="InterPro" id="IPR001678">
    <property type="entry name" value="MeTrfase_RsmB-F_NOP2_dom"/>
</dbReference>
<evidence type="ECO:0000313" key="7">
    <source>
        <dbReference type="EMBL" id="PWG16343.1"/>
    </source>
</evidence>
<comment type="caution">
    <text evidence="7">The sequence shown here is derived from an EMBL/GenBank/DDBJ whole genome shotgun (WGS) entry which is preliminary data.</text>
</comment>
<keyword evidence="1 5" id="KW-0489">Methyltransferase</keyword>
<dbReference type="Proteomes" id="UP000245293">
    <property type="component" value="Unassembled WGS sequence"/>
</dbReference>
<comment type="caution">
    <text evidence="5">Lacks conserved residue(s) required for the propagation of feature annotation.</text>
</comment>
<dbReference type="PANTHER" id="PTHR22807">
    <property type="entry name" value="NOP2 YEAST -RELATED NOL1/NOP2/FMU SUN DOMAIN-CONTAINING"/>
    <property type="match status" value="1"/>
</dbReference>
<protein>
    <submittedName>
        <fullName evidence="7">SAM-dependent methyltransferase</fullName>
    </submittedName>
</protein>